<evidence type="ECO:0008006" key="6">
    <source>
        <dbReference type="Google" id="ProtNLM"/>
    </source>
</evidence>
<reference evidence="3 4" key="1">
    <citation type="journal article" date="2014" name="Genome Announc.">
        <title>Draft genome sequences of eight enterohepatic helicobacter species isolated from both laboratory and wild rodents.</title>
        <authorList>
            <person name="Sheh A."/>
            <person name="Shen Z."/>
            <person name="Fox J.G."/>
        </authorList>
    </citation>
    <scope>NUCLEOTIDE SEQUENCE [LARGE SCALE GENOMIC DNA]</scope>
    <source>
        <strain evidence="3 4">ST1</strain>
    </source>
</reference>
<sequence>MTMRLKCLGLILFFAISYALDQDDSLPVHQELKIKLYEMLYQDKMGNLENPKEKQDFIRPFIQSHDGEEIYRFPNKNIDDVYRAYNFIHEHDNFGPSILHKELPKTNKAFRKDSTSNIPGYVLIYTWKGDNYLEITNVRLQGDELCGKEILEFRSDDKQTTLTTSLEQYCF</sequence>
<keyword evidence="1" id="KW-0732">Signal</keyword>
<protein>
    <recommendedName>
        <fullName evidence="6">Periplasmic protein</fullName>
    </recommendedName>
</protein>
<feature type="signal peptide" evidence="1">
    <location>
        <begin position="1"/>
        <end position="19"/>
    </location>
</feature>
<evidence type="ECO:0000313" key="5">
    <source>
        <dbReference type="Proteomes" id="UP000255139"/>
    </source>
</evidence>
<evidence type="ECO:0000313" key="4">
    <source>
        <dbReference type="Proteomes" id="UP000029922"/>
    </source>
</evidence>
<dbReference type="EMBL" id="JRPD02000016">
    <property type="protein sequence ID" value="TLD99607.1"/>
    <property type="molecule type" value="Genomic_DNA"/>
</dbReference>
<keyword evidence="5" id="KW-1185">Reference proteome</keyword>
<dbReference type="Proteomes" id="UP000029922">
    <property type="component" value="Unassembled WGS sequence"/>
</dbReference>
<feature type="chain" id="PRO_5036071083" description="Periplasmic protein" evidence="1">
    <location>
        <begin position="20"/>
        <end position="171"/>
    </location>
</feature>
<evidence type="ECO:0000256" key="1">
    <source>
        <dbReference type="SAM" id="SignalP"/>
    </source>
</evidence>
<gene>
    <name evidence="3" type="ORF">LS73_006990</name>
    <name evidence="2" type="ORF">NCTC12714_01593</name>
</gene>
<evidence type="ECO:0000313" key="3">
    <source>
        <dbReference type="EMBL" id="TLD99607.1"/>
    </source>
</evidence>
<dbReference type="OrthoDB" id="5328607at2"/>
<organism evidence="2 5">
    <name type="scientific">Helicobacter muridarum</name>
    <dbReference type="NCBI Taxonomy" id="216"/>
    <lineage>
        <taxon>Bacteria</taxon>
        <taxon>Pseudomonadati</taxon>
        <taxon>Campylobacterota</taxon>
        <taxon>Epsilonproteobacteria</taxon>
        <taxon>Campylobacterales</taxon>
        <taxon>Helicobacteraceae</taxon>
        <taxon>Helicobacter</taxon>
    </lineage>
</organism>
<dbReference type="EMBL" id="UGJE01000002">
    <property type="protein sequence ID" value="STQ86782.1"/>
    <property type="molecule type" value="Genomic_DNA"/>
</dbReference>
<dbReference type="AlphaFoldDB" id="A0A377PWJ0"/>
<accession>A0A377PWJ0</accession>
<reference evidence="2 5" key="2">
    <citation type="submission" date="2018-06" db="EMBL/GenBank/DDBJ databases">
        <authorList>
            <consortium name="Pathogen Informatics"/>
            <person name="Doyle S."/>
        </authorList>
    </citation>
    <scope>NUCLEOTIDE SEQUENCE [LARGE SCALE GENOMIC DNA]</scope>
    <source>
        <strain evidence="2 5">NCTC12714</strain>
    </source>
</reference>
<dbReference type="RefSeq" id="WP_052089758.1">
    <property type="nucleotide sequence ID" value="NZ_FZML01000033.1"/>
</dbReference>
<evidence type="ECO:0000313" key="2">
    <source>
        <dbReference type="EMBL" id="STQ86782.1"/>
    </source>
</evidence>
<proteinExistence type="predicted"/>
<name>A0A377PWJ0_9HELI</name>
<dbReference type="Proteomes" id="UP000255139">
    <property type="component" value="Unassembled WGS sequence"/>
</dbReference>